<dbReference type="EMBL" id="OBMQ01000012">
    <property type="protein sequence ID" value="SOC21006.1"/>
    <property type="molecule type" value="Genomic_DNA"/>
</dbReference>
<dbReference type="Proteomes" id="UP000219636">
    <property type="component" value="Unassembled WGS sequence"/>
</dbReference>
<accession>A0A285TJX9</accession>
<dbReference type="AlphaFoldDB" id="A0A285TJX9"/>
<reference evidence="2" key="1">
    <citation type="submission" date="2017-08" db="EMBL/GenBank/DDBJ databases">
        <authorList>
            <person name="Varghese N."/>
            <person name="Submissions S."/>
        </authorList>
    </citation>
    <scope>NUCLEOTIDE SEQUENCE [LARGE SCALE GENOMIC DNA]</scope>
    <source>
        <strain evidence="2">JC22</strain>
    </source>
</reference>
<keyword evidence="2" id="KW-1185">Reference proteome</keyword>
<organism evidence="1 2">
    <name type="scientific">Ureibacillus xyleni</name>
    <dbReference type="NCBI Taxonomy" id="614648"/>
    <lineage>
        <taxon>Bacteria</taxon>
        <taxon>Bacillati</taxon>
        <taxon>Bacillota</taxon>
        <taxon>Bacilli</taxon>
        <taxon>Bacillales</taxon>
        <taxon>Caryophanaceae</taxon>
        <taxon>Ureibacillus</taxon>
    </lineage>
</organism>
<sequence>MKIDDDVLERLGVYFVYFDIYNLYGIPFETFVERWKKGILGEYLEV</sequence>
<evidence type="ECO:0000313" key="1">
    <source>
        <dbReference type="EMBL" id="SOC21006.1"/>
    </source>
</evidence>
<dbReference type="RefSeq" id="WP_202615693.1">
    <property type="nucleotide sequence ID" value="NZ_OBMQ01000012.1"/>
</dbReference>
<name>A0A285TJX9_9BACL</name>
<gene>
    <name evidence="1" type="ORF">SAMN05880501_11295</name>
</gene>
<proteinExistence type="predicted"/>
<evidence type="ECO:0000313" key="2">
    <source>
        <dbReference type="Proteomes" id="UP000219636"/>
    </source>
</evidence>
<protein>
    <submittedName>
        <fullName evidence="1">Uncharacterized protein</fullName>
    </submittedName>
</protein>